<evidence type="ECO:0000313" key="11">
    <source>
        <dbReference type="Proteomes" id="UP000447434"/>
    </source>
</evidence>
<gene>
    <name evidence="10" type="ORF">Lalb_Chr16g0382021</name>
</gene>
<keyword evidence="11" id="KW-1185">Reference proteome</keyword>
<dbReference type="GO" id="GO:0005886">
    <property type="term" value="C:plasma membrane"/>
    <property type="evidence" value="ECO:0007669"/>
    <property type="project" value="UniProtKB-SubCell"/>
</dbReference>
<keyword evidence="7" id="KW-1015">Disulfide bond</keyword>
<feature type="signal peptide" evidence="8">
    <location>
        <begin position="1"/>
        <end position="26"/>
    </location>
</feature>
<dbReference type="PANTHER" id="PTHR46204:SF8">
    <property type="entry name" value="PROTEIN KINASE DOMAIN-CONTAINING PROTEIN"/>
    <property type="match status" value="1"/>
</dbReference>
<keyword evidence="5" id="KW-1133">Transmembrane helix</keyword>
<dbReference type="SUPFAM" id="SSF54106">
    <property type="entry name" value="LysM domain"/>
    <property type="match status" value="1"/>
</dbReference>
<evidence type="ECO:0000256" key="3">
    <source>
        <dbReference type="ARBA" id="ARBA00022692"/>
    </source>
</evidence>
<proteinExistence type="predicted"/>
<dbReference type="InterPro" id="IPR036779">
    <property type="entry name" value="LysM_dom_sf"/>
</dbReference>
<sequence length="220" mass="24440">MASSLVQLLFSLLLLLLATSFVNVLSSKISRKSSTYMEPFKCYSKIISCNASLYHISYGLNIDEIASFYSVSPSQIKPIMRGTKQDYLITVPCSCKNTIDLSGYFYDTTYKVKPNDKFLDIKTMIYSGQAWSINSVLVSNKNLVIHIPCGCSKSDSQIVVTYTVQWSDTPTSITNLLNATLDGLISMNQVLNQNPSFIDIGWVIFVPRELNGLPQSKGKG</sequence>
<feature type="chain" id="PRO_5025441351" evidence="8">
    <location>
        <begin position="27"/>
        <end position="220"/>
    </location>
</feature>
<dbReference type="OrthoDB" id="4062651at2759"/>
<evidence type="ECO:0000256" key="2">
    <source>
        <dbReference type="ARBA" id="ARBA00022475"/>
    </source>
</evidence>
<dbReference type="GO" id="GO:0019199">
    <property type="term" value="F:transmembrane receptor protein kinase activity"/>
    <property type="evidence" value="ECO:0007669"/>
    <property type="project" value="InterPro"/>
</dbReference>
<keyword evidence="3" id="KW-0812">Transmembrane</keyword>
<comment type="subcellular location">
    <subcellularLocation>
        <location evidence="1">Cell membrane</location>
        <topology evidence="1">Single-pass membrane protein</topology>
    </subcellularLocation>
</comment>
<keyword evidence="4 8" id="KW-0732">Signal</keyword>
<dbReference type="PANTHER" id="PTHR46204">
    <property type="entry name" value="CHITIN ELICITOR RECEPTOR KINASE 1-RELATED"/>
    <property type="match status" value="1"/>
</dbReference>
<evidence type="ECO:0000256" key="8">
    <source>
        <dbReference type="SAM" id="SignalP"/>
    </source>
</evidence>
<keyword evidence="2" id="KW-1003">Cell membrane</keyword>
<dbReference type="EMBL" id="WOCE01000016">
    <property type="protein sequence ID" value="KAE9597003.1"/>
    <property type="molecule type" value="Genomic_DNA"/>
</dbReference>
<feature type="domain" description="LysM" evidence="9">
    <location>
        <begin position="160"/>
        <end position="206"/>
    </location>
</feature>
<evidence type="ECO:0000256" key="6">
    <source>
        <dbReference type="ARBA" id="ARBA00023136"/>
    </source>
</evidence>
<dbReference type="InterPro" id="IPR044812">
    <property type="entry name" value="CERK1/LYK3-like"/>
</dbReference>
<dbReference type="Proteomes" id="UP000447434">
    <property type="component" value="Chromosome 16"/>
</dbReference>
<dbReference type="AlphaFoldDB" id="A0A6A4NX59"/>
<evidence type="ECO:0000313" key="10">
    <source>
        <dbReference type="EMBL" id="KAE9597003.1"/>
    </source>
</evidence>
<keyword evidence="6" id="KW-0472">Membrane</keyword>
<evidence type="ECO:0000256" key="1">
    <source>
        <dbReference type="ARBA" id="ARBA00004162"/>
    </source>
</evidence>
<dbReference type="Gene3D" id="3.10.350.10">
    <property type="entry name" value="LysM domain"/>
    <property type="match status" value="1"/>
</dbReference>
<evidence type="ECO:0000256" key="5">
    <source>
        <dbReference type="ARBA" id="ARBA00022989"/>
    </source>
</evidence>
<accession>A0A6A4NX59</accession>
<name>A0A6A4NX59_LUPAL</name>
<dbReference type="InterPro" id="IPR018392">
    <property type="entry name" value="LysM"/>
</dbReference>
<evidence type="ECO:0000256" key="4">
    <source>
        <dbReference type="ARBA" id="ARBA00022729"/>
    </source>
</evidence>
<protein>
    <submittedName>
        <fullName evidence="10">Putative LysM domain-containing protein</fullName>
    </submittedName>
</protein>
<dbReference type="PROSITE" id="PS51782">
    <property type="entry name" value="LYSM"/>
    <property type="match status" value="1"/>
</dbReference>
<comment type="caution">
    <text evidence="10">The sequence shown here is derived from an EMBL/GenBank/DDBJ whole genome shotgun (WGS) entry which is preliminary data.</text>
</comment>
<evidence type="ECO:0000259" key="9">
    <source>
        <dbReference type="PROSITE" id="PS51782"/>
    </source>
</evidence>
<reference evidence="11" key="1">
    <citation type="journal article" date="2020" name="Nat. Commun.">
        <title>Genome sequence of the cluster root forming white lupin.</title>
        <authorList>
            <person name="Hufnagel B."/>
            <person name="Marques A."/>
            <person name="Soriano A."/>
            <person name="Marques L."/>
            <person name="Divol F."/>
            <person name="Doumas P."/>
            <person name="Sallet E."/>
            <person name="Mancinotti D."/>
            <person name="Carrere S."/>
            <person name="Marande W."/>
            <person name="Arribat S."/>
            <person name="Keller J."/>
            <person name="Huneau C."/>
            <person name="Blein T."/>
            <person name="Aime D."/>
            <person name="Laguerre M."/>
            <person name="Taylor J."/>
            <person name="Schubert V."/>
            <person name="Nelson M."/>
            <person name="Geu-Flores F."/>
            <person name="Crespi M."/>
            <person name="Gallardo-Guerrero K."/>
            <person name="Delaux P.-M."/>
            <person name="Salse J."/>
            <person name="Berges H."/>
            <person name="Guyot R."/>
            <person name="Gouzy J."/>
            <person name="Peret B."/>
        </authorList>
    </citation>
    <scope>NUCLEOTIDE SEQUENCE [LARGE SCALE GENOMIC DNA]</scope>
    <source>
        <strain evidence="11">cv. Amiga</strain>
    </source>
</reference>
<organism evidence="10 11">
    <name type="scientific">Lupinus albus</name>
    <name type="common">White lupine</name>
    <name type="synonym">Lupinus termis</name>
    <dbReference type="NCBI Taxonomy" id="3870"/>
    <lineage>
        <taxon>Eukaryota</taxon>
        <taxon>Viridiplantae</taxon>
        <taxon>Streptophyta</taxon>
        <taxon>Embryophyta</taxon>
        <taxon>Tracheophyta</taxon>
        <taxon>Spermatophyta</taxon>
        <taxon>Magnoliopsida</taxon>
        <taxon>eudicotyledons</taxon>
        <taxon>Gunneridae</taxon>
        <taxon>Pentapetalae</taxon>
        <taxon>rosids</taxon>
        <taxon>fabids</taxon>
        <taxon>Fabales</taxon>
        <taxon>Fabaceae</taxon>
        <taxon>Papilionoideae</taxon>
        <taxon>50 kb inversion clade</taxon>
        <taxon>genistoids sensu lato</taxon>
        <taxon>core genistoids</taxon>
        <taxon>Genisteae</taxon>
        <taxon>Lupinus</taxon>
    </lineage>
</organism>
<evidence type="ECO:0000256" key="7">
    <source>
        <dbReference type="ARBA" id="ARBA00023157"/>
    </source>
</evidence>
<dbReference type="GO" id="GO:0045087">
    <property type="term" value="P:innate immune response"/>
    <property type="evidence" value="ECO:0007669"/>
    <property type="project" value="InterPro"/>
</dbReference>